<organism evidence="2">
    <name type="scientific">bioreactor metagenome</name>
    <dbReference type="NCBI Taxonomy" id="1076179"/>
    <lineage>
        <taxon>unclassified sequences</taxon>
        <taxon>metagenomes</taxon>
        <taxon>ecological metagenomes</taxon>
    </lineage>
</organism>
<gene>
    <name evidence="2" type="ORF">SDC9_107350</name>
</gene>
<comment type="caution">
    <text evidence="2">The sequence shown here is derived from an EMBL/GenBank/DDBJ whole genome shotgun (WGS) entry which is preliminary data.</text>
</comment>
<reference evidence="2" key="1">
    <citation type="submission" date="2019-08" db="EMBL/GenBank/DDBJ databases">
        <authorList>
            <person name="Kucharzyk K."/>
            <person name="Murdoch R.W."/>
            <person name="Higgins S."/>
            <person name="Loffler F."/>
        </authorList>
    </citation>
    <scope>NUCLEOTIDE SEQUENCE</scope>
</reference>
<dbReference type="InterPro" id="IPR038071">
    <property type="entry name" value="UROD/MetE-like_sf"/>
</dbReference>
<dbReference type="GO" id="GO:0006779">
    <property type="term" value="P:porphyrin-containing compound biosynthetic process"/>
    <property type="evidence" value="ECO:0007669"/>
    <property type="project" value="InterPro"/>
</dbReference>
<dbReference type="InterPro" id="IPR052024">
    <property type="entry name" value="Methanogen_methyltrans"/>
</dbReference>
<dbReference type="GO" id="GO:0004853">
    <property type="term" value="F:uroporphyrinogen decarboxylase activity"/>
    <property type="evidence" value="ECO:0007669"/>
    <property type="project" value="InterPro"/>
</dbReference>
<sequence>MDLRENVLKTIKNDKPEAFVNEWEPFRQVFDPILGKIFNAIPGKQIKDYWGVTVFWGENEPGPMPIINEETKVCPDITEWKKYVKAPDIANYEYDWEPVKEEARKIHEEGKYVMALMATGLFEQCHYLMGFEDTLVNLLMEPESMHELIEYITEYKLTYLQLLIDNLQPDVIMFHDDWGSKRSLFMNPNTWREFFKEPYRRIYGKMKENNIIAMHHADSYCQPIVKDMVDVGIDIWQGVLPENDIQQIKKDTDYKLTLMGGIDASVVDKLNIDEDVVRKEVQRACEEYSEGGMYIPCLTYGGEGSIFPGVNDIIMDEINKLNEKYFSVKCN</sequence>
<dbReference type="Pfam" id="PF01208">
    <property type="entry name" value="URO-D"/>
    <property type="match status" value="1"/>
</dbReference>
<protein>
    <recommendedName>
        <fullName evidence="1">Uroporphyrinogen decarboxylase (URO-D) domain-containing protein</fullName>
    </recommendedName>
</protein>
<dbReference type="AlphaFoldDB" id="A0A645B4Z1"/>
<dbReference type="InterPro" id="IPR000257">
    <property type="entry name" value="Uroporphyrinogen_deCOase"/>
</dbReference>
<proteinExistence type="predicted"/>
<dbReference type="EMBL" id="VSSQ01017832">
    <property type="protein sequence ID" value="MPM60499.1"/>
    <property type="molecule type" value="Genomic_DNA"/>
</dbReference>
<dbReference type="SUPFAM" id="SSF51726">
    <property type="entry name" value="UROD/MetE-like"/>
    <property type="match status" value="1"/>
</dbReference>
<dbReference type="PANTHER" id="PTHR47099:SF1">
    <property type="entry name" value="METHYLCOBAMIDE:COM METHYLTRANSFERASE MTBA"/>
    <property type="match status" value="1"/>
</dbReference>
<evidence type="ECO:0000259" key="1">
    <source>
        <dbReference type="Pfam" id="PF01208"/>
    </source>
</evidence>
<feature type="domain" description="Uroporphyrinogen decarboxylase (URO-D)" evidence="1">
    <location>
        <begin position="86"/>
        <end position="295"/>
    </location>
</feature>
<dbReference type="PANTHER" id="PTHR47099">
    <property type="entry name" value="METHYLCOBAMIDE:COM METHYLTRANSFERASE MTBA"/>
    <property type="match status" value="1"/>
</dbReference>
<dbReference type="Gene3D" id="3.20.20.210">
    <property type="match status" value="1"/>
</dbReference>
<accession>A0A645B4Z1</accession>
<evidence type="ECO:0000313" key="2">
    <source>
        <dbReference type="EMBL" id="MPM60499.1"/>
    </source>
</evidence>
<name>A0A645B4Z1_9ZZZZ</name>